<feature type="chain" id="PRO_5003022398" evidence="1">
    <location>
        <begin position="21"/>
        <end position="151"/>
    </location>
</feature>
<feature type="signal peptide" evidence="1">
    <location>
        <begin position="1"/>
        <end position="20"/>
    </location>
</feature>
<accession>D1FPV9</accession>
<evidence type="ECO:0000313" key="2">
    <source>
        <dbReference type="EMBL" id="ACZ28214.1"/>
    </source>
</evidence>
<sequence>MTVLSGLIVLIVAGFGATTAQLIADGSCIIIMDGDQVIHERKPGQVWAHYLFMVTKDKEYDDQRWILQRTCDDYYKLKNKHSNRYMIIGSLGNMITDAKAGRDMDAFKFVPVEKDLYDIVNNKNKHPSRNWNNSYLKWSSSQQKFTIKKCT</sequence>
<dbReference type="InterPro" id="IPR035992">
    <property type="entry name" value="Ricin_B-like_lectins"/>
</dbReference>
<proteinExistence type="evidence at transcript level"/>
<dbReference type="Gene3D" id="2.80.10.50">
    <property type="match status" value="1"/>
</dbReference>
<reference evidence="2" key="1">
    <citation type="submission" date="2009-10" db="EMBL/GenBank/DDBJ databases">
        <title>An Insight into the Sialotranscriptome of Simulium nigrimanum, a Black Fly Associated with Fogo Selvagem in South America.</title>
        <authorList>
            <person name="Ribeiro J.M.C."/>
            <person name="Valenzuela J.G."/>
            <person name="Pham V.M."/>
            <person name="Kleeman L."/>
            <person name="Barbian K.D."/>
            <person name="Favreau A.J."/>
            <person name="Eaton D.P."/>
            <person name="Aoki V."/>
            <person name="Hans-Filho G."/>
            <person name="Rivitti E.A."/>
            <person name="Diaz L.A."/>
        </authorList>
    </citation>
    <scope>NUCLEOTIDE SEQUENCE</scope>
    <source>
        <tissue evidence="2">Salivary glands</tissue>
    </source>
</reference>
<protein>
    <submittedName>
        <fullName evidence="2">Erythema protein SVEP-6</fullName>
    </submittedName>
</protein>
<name>D1FPV9_SIMNI</name>
<dbReference type="EMBL" id="EZ419859">
    <property type="protein sequence ID" value="ACZ28214.1"/>
    <property type="molecule type" value="mRNA"/>
</dbReference>
<dbReference type="AlphaFoldDB" id="D1FPV9"/>
<dbReference type="CDD" id="cd00161">
    <property type="entry name" value="beta-trefoil_Ricin-like"/>
    <property type="match status" value="1"/>
</dbReference>
<keyword evidence="1" id="KW-0732">Signal</keyword>
<evidence type="ECO:0000256" key="1">
    <source>
        <dbReference type="SAM" id="SignalP"/>
    </source>
</evidence>
<dbReference type="SUPFAM" id="SSF50370">
    <property type="entry name" value="Ricin B-like lectins"/>
    <property type="match status" value="1"/>
</dbReference>
<organism evidence="2">
    <name type="scientific">Simulium nigrimanum</name>
    <name type="common">Black fly</name>
    <dbReference type="NCBI Taxonomy" id="683695"/>
    <lineage>
        <taxon>Eukaryota</taxon>
        <taxon>Metazoa</taxon>
        <taxon>Ecdysozoa</taxon>
        <taxon>Arthropoda</taxon>
        <taxon>Hexapoda</taxon>
        <taxon>Insecta</taxon>
        <taxon>Pterygota</taxon>
        <taxon>Neoptera</taxon>
        <taxon>Endopterygota</taxon>
        <taxon>Diptera</taxon>
        <taxon>Nematocera</taxon>
        <taxon>Chironomoidea</taxon>
        <taxon>Simuliidae</taxon>
        <taxon>Simulium</taxon>
    </lineage>
</organism>